<evidence type="ECO:0000256" key="2">
    <source>
        <dbReference type="SAM" id="MobiDB-lite"/>
    </source>
</evidence>
<feature type="compositionally biased region" description="Polar residues" evidence="2">
    <location>
        <begin position="581"/>
        <end position="591"/>
    </location>
</feature>
<organism evidence="3 4">
    <name type="scientific">Trichocladium antarcticum</name>
    <dbReference type="NCBI Taxonomy" id="1450529"/>
    <lineage>
        <taxon>Eukaryota</taxon>
        <taxon>Fungi</taxon>
        <taxon>Dikarya</taxon>
        <taxon>Ascomycota</taxon>
        <taxon>Pezizomycotina</taxon>
        <taxon>Sordariomycetes</taxon>
        <taxon>Sordariomycetidae</taxon>
        <taxon>Sordariales</taxon>
        <taxon>Chaetomiaceae</taxon>
        <taxon>Trichocladium</taxon>
    </lineage>
</organism>
<sequence length="722" mass="79396">MGSHSVRGQNLKSMVLRQIAPSISLLCGTDVSYHDMPLVPDLPERHFFHSHNSPPRLITTIMADTNTPNWLRPFSRLSRTSNPNLTAAVHNTHNHTTTDQAHPHHLPRNNHDNTTANNSDPTSSTTTTTTLPQIEPLDYPHNNHPHRLRPSAARRAVSSSLLSLNLSSLSHRARSAEDVLAPSVAMLPLTELQYSDGEGEDADGGFAMRFAAARVRTDRAETAGEPLWHNPNLMQMVEALRVVMMGKRDALEGLPVACNAYVLALIEGFAHLTDRLRDANAKIVEAKDLREKELEQFASISDEWLQREENYKAEIKRLELFLAKESKDGMASVALARSESVVDRAGSKRFHAKAKRVSNSQNQDVPEETVPQSRIQVTQADCCTTLDTRPRVLDLQNDILVSRIIERREREERSLFRAQARATRAAVRVGPRGVLKVRDMQHTSSEAQDHADPVVGENTSIVHPRRDKAPNKSGEDGSHGVQLDGRSRLKRQQQLLSGDTSSSDSGSSSTETPLSLAKRQTRLVKASDKITKALRGTFRQGGKDHAVNNNERLNGVPGPTSHQHPAALHDDQQSVPDAARGQQSTQMSENLLRQPPPPPSQDRSRSGGYSFDKGDDEFLPVTPTWASTSHTHPWPTGEMTARAQNGVEIPARYEDGGVPVTVSKQGVSARISLANASRNLTPSAEGDHDSGPLSSSTRSVRWLGSEDKNGCTTAESNTAYYD</sequence>
<feature type="region of interest" description="Disordered" evidence="2">
    <location>
        <begin position="352"/>
        <end position="373"/>
    </location>
</feature>
<keyword evidence="1" id="KW-0175">Coiled coil</keyword>
<feature type="coiled-coil region" evidence="1">
    <location>
        <begin position="269"/>
        <end position="296"/>
    </location>
</feature>
<proteinExistence type="predicted"/>
<feature type="region of interest" description="Disordered" evidence="2">
    <location>
        <begin position="678"/>
        <end position="722"/>
    </location>
</feature>
<dbReference type="AlphaFoldDB" id="A0AAN6ZHP6"/>
<evidence type="ECO:0000256" key="1">
    <source>
        <dbReference type="SAM" id="Coils"/>
    </source>
</evidence>
<feature type="compositionally biased region" description="Basic and acidic residues" evidence="2">
    <location>
        <begin position="467"/>
        <end position="478"/>
    </location>
</feature>
<dbReference type="Proteomes" id="UP001304895">
    <property type="component" value="Unassembled WGS sequence"/>
</dbReference>
<keyword evidence="4" id="KW-1185">Reference proteome</keyword>
<reference evidence="3" key="1">
    <citation type="journal article" date="2023" name="Mol. Phylogenet. Evol.">
        <title>Genome-scale phylogeny and comparative genomics of the fungal order Sordariales.</title>
        <authorList>
            <person name="Hensen N."/>
            <person name="Bonometti L."/>
            <person name="Westerberg I."/>
            <person name="Brannstrom I.O."/>
            <person name="Guillou S."/>
            <person name="Cros-Aarteil S."/>
            <person name="Calhoun S."/>
            <person name="Haridas S."/>
            <person name="Kuo A."/>
            <person name="Mondo S."/>
            <person name="Pangilinan J."/>
            <person name="Riley R."/>
            <person name="LaButti K."/>
            <person name="Andreopoulos B."/>
            <person name="Lipzen A."/>
            <person name="Chen C."/>
            <person name="Yan M."/>
            <person name="Daum C."/>
            <person name="Ng V."/>
            <person name="Clum A."/>
            <person name="Steindorff A."/>
            <person name="Ohm R.A."/>
            <person name="Martin F."/>
            <person name="Silar P."/>
            <person name="Natvig D.O."/>
            <person name="Lalanne C."/>
            <person name="Gautier V."/>
            <person name="Ament-Velasquez S.L."/>
            <person name="Kruys A."/>
            <person name="Hutchinson M.I."/>
            <person name="Powell A.J."/>
            <person name="Barry K."/>
            <person name="Miller A.N."/>
            <person name="Grigoriev I.V."/>
            <person name="Debuchy R."/>
            <person name="Gladieux P."/>
            <person name="Hiltunen Thoren M."/>
            <person name="Johannesson H."/>
        </authorList>
    </citation>
    <scope>NUCLEOTIDE SEQUENCE</scope>
    <source>
        <strain evidence="3">CBS 123565</strain>
    </source>
</reference>
<name>A0AAN6ZHP6_9PEZI</name>
<evidence type="ECO:0000313" key="3">
    <source>
        <dbReference type="EMBL" id="KAK4137964.1"/>
    </source>
</evidence>
<feature type="compositionally biased region" description="Low complexity" evidence="2">
    <location>
        <begin position="113"/>
        <end position="130"/>
    </location>
</feature>
<gene>
    <name evidence="3" type="ORF">BT67DRAFT_127062</name>
</gene>
<accession>A0AAN6ZHP6</accession>
<reference evidence="3" key="2">
    <citation type="submission" date="2023-05" db="EMBL/GenBank/DDBJ databases">
        <authorList>
            <consortium name="Lawrence Berkeley National Laboratory"/>
            <person name="Steindorff A."/>
            <person name="Hensen N."/>
            <person name="Bonometti L."/>
            <person name="Westerberg I."/>
            <person name="Brannstrom I.O."/>
            <person name="Guillou S."/>
            <person name="Cros-Aarteil S."/>
            <person name="Calhoun S."/>
            <person name="Haridas S."/>
            <person name="Kuo A."/>
            <person name="Mondo S."/>
            <person name="Pangilinan J."/>
            <person name="Riley R."/>
            <person name="Labutti K."/>
            <person name="Andreopoulos B."/>
            <person name="Lipzen A."/>
            <person name="Chen C."/>
            <person name="Yanf M."/>
            <person name="Daum C."/>
            <person name="Ng V."/>
            <person name="Clum A."/>
            <person name="Ohm R."/>
            <person name="Martin F."/>
            <person name="Silar P."/>
            <person name="Natvig D."/>
            <person name="Lalanne C."/>
            <person name="Gautier V."/>
            <person name="Ament-Velasquez S.L."/>
            <person name="Kruys A."/>
            <person name="Hutchinson M.I."/>
            <person name="Powell A.J."/>
            <person name="Barry K."/>
            <person name="Miller A.N."/>
            <person name="Grigoriev I.V."/>
            <person name="Debuchy R."/>
            <person name="Gladieux P."/>
            <person name="Thoren M.H."/>
            <person name="Johannesson H."/>
        </authorList>
    </citation>
    <scope>NUCLEOTIDE SEQUENCE</scope>
    <source>
        <strain evidence="3">CBS 123565</strain>
    </source>
</reference>
<dbReference type="EMBL" id="MU853402">
    <property type="protein sequence ID" value="KAK4137964.1"/>
    <property type="molecule type" value="Genomic_DNA"/>
</dbReference>
<feature type="region of interest" description="Disordered" evidence="2">
    <location>
        <begin position="534"/>
        <end position="636"/>
    </location>
</feature>
<protein>
    <submittedName>
        <fullName evidence="3">Uncharacterized protein</fullName>
    </submittedName>
</protein>
<feature type="compositionally biased region" description="Low complexity" evidence="2">
    <location>
        <begin position="497"/>
        <end position="510"/>
    </location>
</feature>
<feature type="region of interest" description="Disordered" evidence="2">
    <location>
        <begin position="95"/>
        <end position="143"/>
    </location>
</feature>
<feature type="region of interest" description="Disordered" evidence="2">
    <location>
        <begin position="460"/>
        <end position="520"/>
    </location>
</feature>
<feature type="compositionally biased region" description="Polar residues" evidence="2">
    <location>
        <begin position="710"/>
        <end position="722"/>
    </location>
</feature>
<evidence type="ECO:0000313" key="4">
    <source>
        <dbReference type="Proteomes" id="UP001304895"/>
    </source>
</evidence>
<comment type="caution">
    <text evidence="3">The sequence shown here is derived from an EMBL/GenBank/DDBJ whole genome shotgun (WGS) entry which is preliminary data.</text>
</comment>
<feature type="compositionally biased region" description="Polar residues" evidence="2">
    <location>
        <begin position="357"/>
        <end position="373"/>
    </location>
</feature>